<dbReference type="GO" id="GO:0000155">
    <property type="term" value="F:phosphorelay sensor kinase activity"/>
    <property type="evidence" value="ECO:0007669"/>
    <property type="project" value="InterPro"/>
</dbReference>
<evidence type="ECO:0000256" key="6">
    <source>
        <dbReference type="SAM" id="MobiDB-lite"/>
    </source>
</evidence>
<dbReference type="InterPro" id="IPR036890">
    <property type="entry name" value="HATPase_C_sf"/>
</dbReference>
<reference evidence="8 9" key="1">
    <citation type="submission" date="2017-01" db="EMBL/GenBank/DDBJ databases">
        <authorList>
            <person name="Mah S.A."/>
            <person name="Swanson W.J."/>
            <person name="Moy G.W."/>
            <person name="Vacquier V.D."/>
        </authorList>
    </citation>
    <scope>NUCLEOTIDE SEQUENCE [LARGE SCALE GENOMIC DNA]</scope>
    <source>
        <strain evidence="8 9">GSMNP</strain>
    </source>
</reference>
<dbReference type="SUPFAM" id="SSF47384">
    <property type="entry name" value="Homodimeric domain of signal transducing histidine kinase"/>
    <property type="match status" value="1"/>
</dbReference>
<evidence type="ECO:0000256" key="1">
    <source>
        <dbReference type="ARBA" id="ARBA00000085"/>
    </source>
</evidence>
<keyword evidence="4" id="KW-0808">Transferase</keyword>
<organism evidence="8 9">
    <name type="scientific">Smittium culicis</name>
    <dbReference type="NCBI Taxonomy" id="133412"/>
    <lineage>
        <taxon>Eukaryota</taxon>
        <taxon>Fungi</taxon>
        <taxon>Fungi incertae sedis</taxon>
        <taxon>Zoopagomycota</taxon>
        <taxon>Kickxellomycotina</taxon>
        <taxon>Harpellomycetes</taxon>
        <taxon>Harpellales</taxon>
        <taxon>Legeriomycetaceae</taxon>
        <taxon>Smittium</taxon>
    </lineage>
</organism>
<dbReference type="SMART" id="SM00387">
    <property type="entry name" value="HATPase_c"/>
    <property type="match status" value="1"/>
</dbReference>
<dbReference type="InterPro" id="IPR003661">
    <property type="entry name" value="HisK_dim/P_dom"/>
</dbReference>
<dbReference type="Pfam" id="PF02518">
    <property type="entry name" value="HATPase_c"/>
    <property type="match status" value="1"/>
</dbReference>
<comment type="catalytic activity">
    <reaction evidence="1">
        <text>ATP + protein L-histidine = ADP + protein N-phospho-L-histidine.</text>
        <dbReference type="EC" id="2.7.13.3"/>
    </reaction>
</comment>
<dbReference type="PANTHER" id="PTHR43047">
    <property type="entry name" value="TWO-COMPONENT HISTIDINE PROTEIN KINASE"/>
    <property type="match status" value="1"/>
</dbReference>
<dbReference type="OrthoDB" id="60033at2759"/>
<evidence type="ECO:0000256" key="3">
    <source>
        <dbReference type="ARBA" id="ARBA00022553"/>
    </source>
</evidence>
<dbReference type="SMART" id="SM00388">
    <property type="entry name" value="HisKA"/>
    <property type="match status" value="1"/>
</dbReference>
<evidence type="ECO:0000259" key="7">
    <source>
        <dbReference type="PROSITE" id="PS50109"/>
    </source>
</evidence>
<dbReference type="Pfam" id="PF00512">
    <property type="entry name" value="HisKA"/>
    <property type="match status" value="1"/>
</dbReference>
<proteinExistence type="predicted"/>
<evidence type="ECO:0000256" key="2">
    <source>
        <dbReference type="ARBA" id="ARBA00012438"/>
    </source>
</evidence>
<dbReference type="CDD" id="cd00082">
    <property type="entry name" value="HisKA"/>
    <property type="match status" value="1"/>
</dbReference>
<dbReference type="PROSITE" id="PS50109">
    <property type="entry name" value="HIS_KIN"/>
    <property type="match status" value="1"/>
</dbReference>
<feature type="region of interest" description="Disordered" evidence="6">
    <location>
        <begin position="1368"/>
        <end position="1397"/>
    </location>
</feature>
<dbReference type="InterPro" id="IPR004358">
    <property type="entry name" value="Sig_transdc_His_kin-like_C"/>
</dbReference>
<protein>
    <recommendedName>
        <fullName evidence="2">histidine kinase</fullName>
        <ecNumber evidence="2">2.7.13.3</ecNumber>
    </recommendedName>
</protein>
<dbReference type="EC" id="2.7.13.3" evidence="2"/>
<dbReference type="Gene3D" id="3.30.565.10">
    <property type="entry name" value="Histidine kinase-like ATPase, C-terminal domain"/>
    <property type="match status" value="1"/>
</dbReference>
<dbReference type="GO" id="GO:0009927">
    <property type="term" value="F:histidine phosphotransfer kinase activity"/>
    <property type="evidence" value="ECO:0007669"/>
    <property type="project" value="TreeGrafter"/>
</dbReference>
<evidence type="ECO:0000256" key="5">
    <source>
        <dbReference type="ARBA" id="ARBA00022777"/>
    </source>
</evidence>
<keyword evidence="9" id="KW-1185">Reference proteome</keyword>
<feature type="domain" description="Histidine kinase" evidence="7">
    <location>
        <begin position="76"/>
        <end position="300"/>
    </location>
</feature>
<dbReference type="PANTHER" id="PTHR43047:SF72">
    <property type="entry name" value="OSMOSENSING HISTIDINE PROTEIN KINASE SLN1"/>
    <property type="match status" value="1"/>
</dbReference>
<dbReference type="FunFam" id="3.30.565.10:FF:000010">
    <property type="entry name" value="Sensor histidine kinase RcsC"/>
    <property type="match status" value="1"/>
</dbReference>
<comment type="caution">
    <text evidence="8">The sequence shown here is derived from an EMBL/GenBank/DDBJ whole genome shotgun (WGS) entry which is preliminary data.</text>
</comment>
<keyword evidence="3" id="KW-0597">Phosphoprotein</keyword>
<keyword evidence="5 8" id="KW-0418">Kinase</keyword>
<dbReference type="Proteomes" id="UP000187283">
    <property type="component" value="Unassembled WGS sequence"/>
</dbReference>
<feature type="region of interest" description="Disordered" evidence="6">
    <location>
        <begin position="847"/>
        <end position="872"/>
    </location>
</feature>
<evidence type="ECO:0000313" key="8">
    <source>
        <dbReference type="EMBL" id="OMJ10308.1"/>
    </source>
</evidence>
<dbReference type="STRING" id="133412.A0A1R1X6Q1"/>
<feature type="compositionally biased region" description="Polar residues" evidence="6">
    <location>
        <begin position="850"/>
        <end position="865"/>
    </location>
</feature>
<dbReference type="GO" id="GO:0005886">
    <property type="term" value="C:plasma membrane"/>
    <property type="evidence" value="ECO:0007669"/>
    <property type="project" value="TreeGrafter"/>
</dbReference>
<dbReference type="Gene3D" id="1.10.287.130">
    <property type="match status" value="1"/>
</dbReference>
<dbReference type="InterPro" id="IPR005467">
    <property type="entry name" value="His_kinase_dom"/>
</dbReference>
<evidence type="ECO:0000256" key="4">
    <source>
        <dbReference type="ARBA" id="ARBA00022679"/>
    </source>
</evidence>
<dbReference type="SUPFAM" id="SSF55874">
    <property type="entry name" value="ATPase domain of HSP90 chaperone/DNA topoisomerase II/histidine kinase"/>
    <property type="match status" value="1"/>
</dbReference>
<name>A0A1R1X6Q1_9FUNG</name>
<feature type="non-terminal residue" evidence="8">
    <location>
        <position position="1489"/>
    </location>
</feature>
<dbReference type="InterPro" id="IPR036097">
    <property type="entry name" value="HisK_dim/P_sf"/>
</dbReference>
<gene>
    <name evidence="8" type="ORF">AYI70_g10407</name>
</gene>
<dbReference type="CDD" id="cd16922">
    <property type="entry name" value="HATPase_EvgS-ArcB-TorS-like"/>
    <property type="match status" value="1"/>
</dbReference>
<sequence>MSQFQIYFYNQQQNPGVLYLGNSFFWNISQTFFISLISLLTGFILSQTGYCCIEAACSLSNKQMKVSIKQMQLVSQLSHELRTPISAIIGWNELLMEDELLNSNQKKNMGHIHYASVHLLDLLNTILDVSKLGANKMQLQISSFNLHDLVFTVAEMLVGSTIESNIELLVDYHRNIPQNFFGDPGRIRQILINLLSNAIKFTSSGGEVKVVVRCLASTPKKSYIEIRVEDTGCGIPIELHSLLFREFVQVGVNDAKSPKLGTGLGLYLVKNLTTMMEGKVWVKSMPNIGSIFGVRLPLALKSESINISENQANINSASSIKNKKELDISLSDLDDYEDHNVADTPLFSCNLPNSQEYLKSSTLNISKQKSLKTLDKDALNDSDSSDSALELFKSKKNLASVSGNKIKLFSSPELLTENIDCQISLQTLNFLSSTEFVIVGSSNKFSQFLNNMCKNNWNSKTTQIVDLAKVHDGDSHTNSNSIIRHNMQESTNIISPYEVVSLKNSIPTFMIDMTESINNVQWDDSQESMNLRLKIKDELSNIYNSYTFDTGVYDDLHSSLLSISEWLVMAAEMAIQKSKSIQSSFKLQKLATKNTIKEDKLFYKCNNLRRSYSDPELEGSSEYYCSNFSQIRKKHLTSRFRKFKKSASDSEIHKSTNLDGLIKFTQNNLKNKSHHVLKDRMLISDVKSLKRQSSKRNPYKRIKNKRSIEHNYNVISKSRSETISLKEFVISERKVSKSVSLSRYFNNHSKIPYEDLRYQSLSQASIKNTIPQHTDPIGNGLGSKNPQNFRALNEKSCSGIFNTCKSYQNNNTDLDLVRQNSSASRKYSYDELSLSEKSAQSNVLKEGNLNIPSTSQPVTNNFTRSSHNKDSPKLLQGAKGVSAMTSLDIRLENSLSQNNNIKNVTLKYGNNYSTNNYMCSKKKIKRSCSVDLSSLDYVIKTPINRFLPKKRAKSIDLTKKSKFKDVYNISDLTGNFFDKSYRGFDKGLLENSALSCKFEPSPKLVSICNTIPEKGIFQKAASNGFVSQDKLADTSSQLKALNKYLYKVENFPTKTPKSSILEIKNKINLKKSISKNPPVNLNNNRLQGHFAKNEVNKPNELFHNNQSICSSSVKVITPKTNLKSIPNIGSENKISVCSFFLKRKSKFVQSYKALVDIENRHFDSLQDLNISDLKAPKSGNELITDIQSINRKENKVSSIIRPIDRVSIYQKSFSTIKLDKVISRNDNLLSSYHPNTINNVPYEMFRNFCIRQRDDNLNNFERYMFENHLSVDLSFISNRFSLDFETTLQSPTDASYQDNENHIELPNFHSSYQREKKNINSVDIYLKNRAKINEPLNLNSYIHAAVMTEYLNNVILEYKRILANNSHNIGHSRTASSKTDIGNLKKSNSKLKSRSNSVHLSFPTNNYKTCEMLTPDVSNTHINLLKNHLLTQENEISASKENLDDQLFSRNLDSKSFPNLSKQHTKPIYNDEESLKFLDNTLFDHSNSE</sequence>
<dbReference type="PRINTS" id="PR00344">
    <property type="entry name" value="BCTRLSENSOR"/>
</dbReference>
<accession>A0A1R1X6Q1</accession>
<dbReference type="EMBL" id="LSSN01005064">
    <property type="protein sequence ID" value="OMJ10308.1"/>
    <property type="molecule type" value="Genomic_DNA"/>
</dbReference>
<dbReference type="InterPro" id="IPR003594">
    <property type="entry name" value="HATPase_dom"/>
</dbReference>
<feature type="compositionally biased region" description="Polar residues" evidence="6">
    <location>
        <begin position="1368"/>
        <end position="1380"/>
    </location>
</feature>
<evidence type="ECO:0000313" key="9">
    <source>
        <dbReference type="Proteomes" id="UP000187283"/>
    </source>
</evidence>